<protein>
    <submittedName>
        <fullName evidence="1">Cell division protein FtsL</fullName>
    </submittedName>
</protein>
<evidence type="ECO:0000313" key="1">
    <source>
        <dbReference type="EMBL" id="MPM02757.1"/>
    </source>
</evidence>
<comment type="caution">
    <text evidence="1">The sequence shown here is derived from an EMBL/GenBank/DDBJ whole genome shotgun (WGS) entry which is preliminary data.</text>
</comment>
<keyword evidence="1" id="KW-0131">Cell cycle</keyword>
<dbReference type="Pfam" id="PF04977">
    <property type="entry name" value="DivIC"/>
    <property type="match status" value="1"/>
</dbReference>
<organism evidence="1">
    <name type="scientific">bioreactor metagenome</name>
    <dbReference type="NCBI Taxonomy" id="1076179"/>
    <lineage>
        <taxon>unclassified sequences</taxon>
        <taxon>metagenomes</taxon>
        <taxon>ecological metagenomes</taxon>
    </lineage>
</organism>
<keyword evidence="1" id="KW-0132">Cell division</keyword>
<dbReference type="GO" id="GO:0051301">
    <property type="term" value="P:cell division"/>
    <property type="evidence" value="ECO:0007669"/>
    <property type="project" value="UniProtKB-KW"/>
</dbReference>
<name>A0A644WGQ5_9ZZZZ</name>
<accession>A0A644WGQ5</accession>
<dbReference type="InterPro" id="IPR007060">
    <property type="entry name" value="FtsL/DivIC"/>
</dbReference>
<reference evidence="1" key="1">
    <citation type="submission" date="2019-08" db="EMBL/GenBank/DDBJ databases">
        <authorList>
            <person name="Kucharzyk K."/>
            <person name="Murdoch R.W."/>
            <person name="Higgins S."/>
            <person name="Loffler F."/>
        </authorList>
    </citation>
    <scope>NUCLEOTIDE SEQUENCE</scope>
</reference>
<dbReference type="EMBL" id="VSSQ01000894">
    <property type="protein sequence ID" value="MPM02757.1"/>
    <property type="molecule type" value="Genomic_DNA"/>
</dbReference>
<gene>
    <name evidence="1" type="primary">ftsL_8</name>
    <name evidence="1" type="ORF">SDC9_49012</name>
</gene>
<proteinExistence type="predicted"/>
<sequence length="92" mass="9969">MTITKKASLITKLVVLALLIYLATTLLNLRGQINAARADQSGLSQQVAEQSEKNAELSDAIENSDDPDRIAAVARDKLGLVKPGEKVFIYTK</sequence>
<dbReference type="AlphaFoldDB" id="A0A644WGQ5"/>